<dbReference type="WBParaSite" id="L893_g22056.t1">
    <property type="protein sequence ID" value="L893_g22056.t1"/>
    <property type="gene ID" value="L893_g22056"/>
</dbReference>
<reference evidence="3" key="1">
    <citation type="submission" date="2016-11" db="UniProtKB">
        <authorList>
            <consortium name="WormBaseParasite"/>
        </authorList>
    </citation>
    <scope>IDENTIFICATION</scope>
</reference>
<keyword evidence="1" id="KW-0472">Membrane</keyword>
<keyword evidence="2" id="KW-1185">Reference proteome</keyword>
<accession>A0A1I7Z2W5</accession>
<keyword evidence="1" id="KW-1133">Transmembrane helix</keyword>
<evidence type="ECO:0000313" key="3">
    <source>
        <dbReference type="WBParaSite" id="L893_g22056.t1"/>
    </source>
</evidence>
<proteinExistence type="predicted"/>
<protein>
    <submittedName>
        <fullName evidence="3">Secreted protein</fullName>
    </submittedName>
</protein>
<evidence type="ECO:0000256" key="1">
    <source>
        <dbReference type="SAM" id="Phobius"/>
    </source>
</evidence>
<name>A0A1I7Z2W5_9BILA</name>
<sequence length="74" mass="8350">MLVLVLLPVLFDIIPLCIVAGCIYLKSRCIYLSFELADFLPFVDFILSYLATSSSLHTENLSDRCSRRAMSHPP</sequence>
<dbReference type="Proteomes" id="UP000095287">
    <property type="component" value="Unplaced"/>
</dbReference>
<keyword evidence="1" id="KW-0812">Transmembrane</keyword>
<organism evidence="2 3">
    <name type="scientific">Steinernema glaseri</name>
    <dbReference type="NCBI Taxonomy" id="37863"/>
    <lineage>
        <taxon>Eukaryota</taxon>
        <taxon>Metazoa</taxon>
        <taxon>Ecdysozoa</taxon>
        <taxon>Nematoda</taxon>
        <taxon>Chromadorea</taxon>
        <taxon>Rhabditida</taxon>
        <taxon>Tylenchina</taxon>
        <taxon>Panagrolaimomorpha</taxon>
        <taxon>Strongyloidoidea</taxon>
        <taxon>Steinernematidae</taxon>
        <taxon>Steinernema</taxon>
    </lineage>
</organism>
<evidence type="ECO:0000313" key="2">
    <source>
        <dbReference type="Proteomes" id="UP000095287"/>
    </source>
</evidence>
<dbReference type="AlphaFoldDB" id="A0A1I7Z2W5"/>
<feature type="transmembrane region" description="Helical" evidence="1">
    <location>
        <begin position="6"/>
        <end position="25"/>
    </location>
</feature>